<evidence type="ECO:0000256" key="1">
    <source>
        <dbReference type="ARBA" id="ARBA00004230"/>
    </source>
</evidence>
<dbReference type="InterPro" id="IPR003409">
    <property type="entry name" value="MORN"/>
</dbReference>
<evidence type="ECO:0000313" key="10">
    <source>
        <dbReference type="EMBL" id="KAL2078190.1"/>
    </source>
</evidence>
<evidence type="ECO:0000256" key="5">
    <source>
        <dbReference type="ARBA" id="ARBA00022846"/>
    </source>
</evidence>
<evidence type="ECO:0000256" key="7">
    <source>
        <dbReference type="ARBA" id="ARBA00023212"/>
    </source>
</evidence>
<dbReference type="SUPFAM" id="SSF82185">
    <property type="entry name" value="Histone H3 K4-specific methyltransferase SET7/9 N-terminal domain"/>
    <property type="match status" value="2"/>
</dbReference>
<evidence type="ECO:0000256" key="6">
    <source>
        <dbReference type="ARBA" id="ARBA00023069"/>
    </source>
</evidence>
<keyword evidence="8" id="KW-0966">Cell projection</keyword>
<dbReference type="EMBL" id="JBHFQA010000023">
    <property type="protein sequence ID" value="KAL2078190.1"/>
    <property type="molecule type" value="Genomic_DNA"/>
</dbReference>
<keyword evidence="4" id="KW-0677">Repeat</keyword>
<keyword evidence="6" id="KW-0969">Cilium</keyword>
<feature type="region of interest" description="Disordered" evidence="9">
    <location>
        <begin position="638"/>
        <end position="696"/>
    </location>
</feature>
<dbReference type="Proteomes" id="UP001591681">
    <property type="component" value="Unassembled WGS sequence"/>
</dbReference>
<dbReference type="PANTHER" id="PTHR46613:SF1">
    <property type="entry name" value="RADIAL SPOKE HEAD 10 HOMOLOG B-RELATED"/>
    <property type="match status" value="1"/>
</dbReference>
<feature type="compositionally biased region" description="Basic and acidic residues" evidence="9">
    <location>
        <begin position="530"/>
        <end position="549"/>
    </location>
</feature>
<feature type="compositionally biased region" description="Polar residues" evidence="9">
    <location>
        <begin position="669"/>
        <end position="689"/>
    </location>
</feature>
<proteinExistence type="predicted"/>
<feature type="region of interest" description="Disordered" evidence="9">
    <location>
        <begin position="522"/>
        <end position="554"/>
    </location>
</feature>
<keyword evidence="5" id="KW-0282">Flagellum</keyword>
<gene>
    <name evidence="10" type="ORF">ACEWY4_025875</name>
</gene>
<keyword evidence="7" id="KW-0206">Cytoskeleton</keyword>
<dbReference type="GO" id="GO:0005930">
    <property type="term" value="C:axoneme"/>
    <property type="evidence" value="ECO:0007669"/>
    <property type="project" value="UniProtKB-SubCell"/>
</dbReference>
<dbReference type="PANTHER" id="PTHR46613">
    <property type="entry name" value="RADIAL SPOKE HEAD 10 HOMOLOG B-RELATED"/>
    <property type="match status" value="1"/>
</dbReference>
<sequence>MGVGTYTWLDGSCYEGEVVNGIRHGIGTYRCGKTSATYRGQWHHGQRHGKGIIYYNQEVTSWYEGDWVNNIREGWGVRCYPSGNIYEGQWKNDARHGTGRMRWLQLGQQYSGSWENGIQHGEGTHTWFVRRVPGTQYPVRNEYTGEFAQGLRHGQGTFSYASGAVYRGGWRANKKHGQGTFTFKNGRIFEGEFIDDRMAEFPSFCIDGFKTPDLSGIRTHTPISCNDDHPRQVVDSSGWVSVLGPDVTLEINMLLEDIPEAHRDAELKQAEFAVLRHIAELRSVYTFYSSLGLTESPDNTFLLTRLQLWRMLLDCRVHLHGVTLACMDRLISGADSSEELHCPFSTMLLRNFISSLMIIAYHIYPKEDTPSGGVIAGCFSKLMRENIIPNAKHVKGCFCRDPVRAVIAVNYIDKSWGIYKSFCQVNSITRTDKTMTMRQFVLMFKELQLFDSDLTPKTVLKILSMENPAVYTDSHSNLDVEMVFLEFFEALLCCAEVKEHKGAQLSEGNQSEVMSSHNALDTGTSLQVRKSRESDTTHTLEKMAHRQSPEEMGNCEVEPVSDTLVQSMAALDPKEGGELDSWIQWTHHFFSQLFFPAYEHLLLLRREVEEERLREVARSRIALAKAKEAARLRELWEAEERRREEEEEEEAERAERAEGPDEENLPASAVNTPVASATSVVPSKQSPSSAPRKKKK</sequence>
<organism evidence="10 11">
    <name type="scientific">Coilia grayii</name>
    <name type="common">Gray's grenadier anchovy</name>
    <dbReference type="NCBI Taxonomy" id="363190"/>
    <lineage>
        <taxon>Eukaryota</taxon>
        <taxon>Metazoa</taxon>
        <taxon>Chordata</taxon>
        <taxon>Craniata</taxon>
        <taxon>Vertebrata</taxon>
        <taxon>Euteleostomi</taxon>
        <taxon>Actinopterygii</taxon>
        <taxon>Neopterygii</taxon>
        <taxon>Teleostei</taxon>
        <taxon>Clupei</taxon>
        <taxon>Clupeiformes</taxon>
        <taxon>Clupeoidei</taxon>
        <taxon>Engraulidae</taxon>
        <taxon>Coilinae</taxon>
        <taxon>Coilia</taxon>
    </lineage>
</organism>
<comment type="caution">
    <text evidence="10">The sequence shown here is derived from an EMBL/GenBank/DDBJ whole genome shotgun (WGS) entry which is preliminary data.</text>
</comment>
<reference evidence="10 11" key="1">
    <citation type="submission" date="2024-09" db="EMBL/GenBank/DDBJ databases">
        <title>A chromosome-level genome assembly of Gray's grenadier anchovy, Coilia grayii.</title>
        <authorList>
            <person name="Fu Z."/>
        </authorList>
    </citation>
    <scope>NUCLEOTIDE SEQUENCE [LARGE SCALE GENOMIC DNA]</scope>
    <source>
        <strain evidence="10">G4</strain>
        <tissue evidence="10">Muscle</tissue>
    </source>
</reference>
<evidence type="ECO:0000313" key="11">
    <source>
        <dbReference type="Proteomes" id="UP001591681"/>
    </source>
</evidence>
<evidence type="ECO:0000256" key="2">
    <source>
        <dbReference type="ARBA" id="ARBA00004430"/>
    </source>
</evidence>
<dbReference type="Pfam" id="PF02493">
    <property type="entry name" value="MORN"/>
    <property type="match status" value="7"/>
</dbReference>
<name>A0ABD1IVB7_9TELE</name>
<dbReference type="Gene3D" id="2.20.110.10">
    <property type="entry name" value="Histone H3 K4-specific methyltransferase SET7/9 N-terminal domain"/>
    <property type="match status" value="4"/>
</dbReference>
<protein>
    <submittedName>
        <fullName evidence="10">Uncharacterized protein</fullName>
    </submittedName>
</protein>
<evidence type="ECO:0000256" key="4">
    <source>
        <dbReference type="ARBA" id="ARBA00022737"/>
    </source>
</evidence>
<evidence type="ECO:0000256" key="9">
    <source>
        <dbReference type="SAM" id="MobiDB-lite"/>
    </source>
</evidence>
<dbReference type="AlphaFoldDB" id="A0ABD1IVB7"/>
<evidence type="ECO:0000256" key="8">
    <source>
        <dbReference type="ARBA" id="ARBA00023273"/>
    </source>
</evidence>
<keyword evidence="11" id="KW-1185">Reference proteome</keyword>
<keyword evidence="3" id="KW-0963">Cytoplasm</keyword>
<dbReference type="SMART" id="SM00698">
    <property type="entry name" value="MORN"/>
    <property type="match status" value="7"/>
</dbReference>
<dbReference type="GO" id="GO:0031514">
    <property type="term" value="C:motile cilium"/>
    <property type="evidence" value="ECO:0007669"/>
    <property type="project" value="UniProtKB-SubCell"/>
</dbReference>
<evidence type="ECO:0000256" key="3">
    <source>
        <dbReference type="ARBA" id="ARBA00022490"/>
    </source>
</evidence>
<accession>A0ABD1IVB7</accession>
<comment type="subcellular location">
    <subcellularLocation>
        <location evidence="1">Cell projection</location>
        <location evidence="1">Cilium</location>
        <location evidence="1">Flagellum</location>
    </subcellularLocation>
    <subcellularLocation>
        <location evidence="2">Cytoplasm</location>
        <location evidence="2">Cytoskeleton</location>
        <location evidence="2">Cilium axoneme</location>
    </subcellularLocation>
</comment>